<organism evidence="1 2">
    <name type="scientific">Zophobas morio</name>
    <dbReference type="NCBI Taxonomy" id="2755281"/>
    <lineage>
        <taxon>Eukaryota</taxon>
        <taxon>Metazoa</taxon>
        <taxon>Ecdysozoa</taxon>
        <taxon>Arthropoda</taxon>
        <taxon>Hexapoda</taxon>
        <taxon>Insecta</taxon>
        <taxon>Pterygota</taxon>
        <taxon>Neoptera</taxon>
        <taxon>Endopterygota</taxon>
        <taxon>Coleoptera</taxon>
        <taxon>Polyphaga</taxon>
        <taxon>Cucujiformia</taxon>
        <taxon>Tenebrionidae</taxon>
        <taxon>Zophobas</taxon>
    </lineage>
</organism>
<dbReference type="Proteomes" id="UP001168821">
    <property type="component" value="Unassembled WGS sequence"/>
</dbReference>
<evidence type="ECO:0000313" key="2">
    <source>
        <dbReference type="Proteomes" id="UP001168821"/>
    </source>
</evidence>
<dbReference type="EMBL" id="JALNTZ010002844">
    <property type="protein sequence ID" value="KAJ3616790.1"/>
    <property type="molecule type" value="Genomic_DNA"/>
</dbReference>
<dbReference type="AlphaFoldDB" id="A0AA38HH36"/>
<comment type="caution">
    <text evidence="1">The sequence shown here is derived from an EMBL/GenBank/DDBJ whole genome shotgun (WGS) entry which is preliminary data.</text>
</comment>
<protein>
    <submittedName>
        <fullName evidence="1">Uncharacterized protein</fullName>
    </submittedName>
</protein>
<keyword evidence="2" id="KW-1185">Reference proteome</keyword>
<evidence type="ECO:0000313" key="1">
    <source>
        <dbReference type="EMBL" id="KAJ3616790.1"/>
    </source>
</evidence>
<accession>A0AA38HH36</accession>
<gene>
    <name evidence="1" type="ORF">Zmor_009021</name>
</gene>
<name>A0AA38HH36_9CUCU</name>
<proteinExistence type="predicted"/>
<sequence>MDPCFLCSRYASVRLLCISSFRYYNLTNYARLRACLLCWLRQQRLSPVGGSSLPKQTTAIGGAFSGSIESNCWIKSYDSSFRLYTLGYIKDS</sequence>
<reference evidence="1" key="1">
    <citation type="journal article" date="2023" name="G3 (Bethesda)">
        <title>Whole genome assemblies of Zophobas morio and Tenebrio molitor.</title>
        <authorList>
            <person name="Kaur S."/>
            <person name="Stinson S.A."/>
            <person name="diCenzo G.C."/>
        </authorList>
    </citation>
    <scope>NUCLEOTIDE SEQUENCE</scope>
    <source>
        <strain evidence="1">QUZm001</strain>
    </source>
</reference>